<dbReference type="RefSeq" id="XP_043008606.1">
    <property type="nucleotide sequence ID" value="XM_043153322.1"/>
</dbReference>
<sequence>MKGTSFSEDPWAQRIPRNLDAAWKFKVDKWKALFEETSQHLNLKNTIAVQMESDNQESDGIFVSSD</sequence>
<proteinExistence type="predicted"/>
<dbReference type="AlphaFoldDB" id="A0A9P7RZR4"/>
<keyword evidence="2" id="KW-1185">Reference proteome</keyword>
<dbReference type="Proteomes" id="UP001049176">
    <property type="component" value="Chromosome 5"/>
</dbReference>
<dbReference type="EMBL" id="CM032185">
    <property type="protein sequence ID" value="KAG7092136.1"/>
    <property type="molecule type" value="Genomic_DNA"/>
</dbReference>
<comment type="caution">
    <text evidence="1">The sequence shown here is derived from an EMBL/GenBank/DDBJ whole genome shotgun (WGS) entry which is preliminary data.</text>
</comment>
<dbReference type="KEGG" id="more:E1B28_008510"/>
<protein>
    <submittedName>
        <fullName evidence="1">Uncharacterized protein</fullName>
    </submittedName>
</protein>
<evidence type="ECO:0000313" key="2">
    <source>
        <dbReference type="Proteomes" id="UP001049176"/>
    </source>
</evidence>
<reference evidence="1" key="1">
    <citation type="journal article" date="2021" name="Genome Biol. Evol.">
        <title>The assembled and annotated genome of the fairy-ring fungus Marasmius oreades.</title>
        <authorList>
            <person name="Hiltunen M."/>
            <person name="Ament-Velasquez S.L."/>
            <person name="Johannesson H."/>
        </authorList>
    </citation>
    <scope>NUCLEOTIDE SEQUENCE</scope>
    <source>
        <strain evidence="1">03SP1</strain>
    </source>
</reference>
<name>A0A9P7RZR4_9AGAR</name>
<gene>
    <name evidence="1" type="ORF">E1B28_008510</name>
</gene>
<evidence type="ECO:0000313" key="1">
    <source>
        <dbReference type="EMBL" id="KAG7092136.1"/>
    </source>
</evidence>
<dbReference type="GeneID" id="66077586"/>
<organism evidence="1 2">
    <name type="scientific">Marasmius oreades</name>
    <name type="common">fairy-ring Marasmius</name>
    <dbReference type="NCBI Taxonomy" id="181124"/>
    <lineage>
        <taxon>Eukaryota</taxon>
        <taxon>Fungi</taxon>
        <taxon>Dikarya</taxon>
        <taxon>Basidiomycota</taxon>
        <taxon>Agaricomycotina</taxon>
        <taxon>Agaricomycetes</taxon>
        <taxon>Agaricomycetidae</taxon>
        <taxon>Agaricales</taxon>
        <taxon>Marasmiineae</taxon>
        <taxon>Marasmiaceae</taxon>
        <taxon>Marasmius</taxon>
    </lineage>
</organism>
<accession>A0A9P7RZR4</accession>